<evidence type="ECO:0000313" key="2">
    <source>
        <dbReference type="EMBL" id="KNC29762.1"/>
    </source>
</evidence>
<evidence type="ECO:0000256" key="1">
    <source>
        <dbReference type="SAM" id="Phobius"/>
    </source>
</evidence>
<evidence type="ECO:0000313" key="3">
    <source>
        <dbReference type="Proteomes" id="UP000037069"/>
    </source>
</evidence>
<keyword evidence="1" id="KW-0812">Transmembrane</keyword>
<protein>
    <recommendedName>
        <fullName evidence="4">Gustatory receptor</fullName>
    </recommendedName>
</protein>
<gene>
    <name evidence="2" type="ORF">FF38_05227</name>
</gene>
<reference evidence="2 3" key="1">
    <citation type="journal article" date="2015" name="Nat. Commun.">
        <title>Lucilia cuprina genome unlocks parasitic fly biology to underpin future interventions.</title>
        <authorList>
            <person name="Anstead C.A."/>
            <person name="Korhonen P.K."/>
            <person name="Young N.D."/>
            <person name="Hall R.S."/>
            <person name="Jex A.R."/>
            <person name="Murali S.C."/>
            <person name="Hughes D.S."/>
            <person name="Lee S.F."/>
            <person name="Perry T."/>
            <person name="Stroehlein A.J."/>
            <person name="Ansell B.R."/>
            <person name="Breugelmans B."/>
            <person name="Hofmann A."/>
            <person name="Qu J."/>
            <person name="Dugan S."/>
            <person name="Lee S.L."/>
            <person name="Chao H."/>
            <person name="Dinh H."/>
            <person name="Han Y."/>
            <person name="Doddapaneni H.V."/>
            <person name="Worley K.C."/>
            <person name="Muzny D.M."/>
            <person name="Ioannidis P."/>
            <person name="Waterhouse R.M."/>
            <person name="Zdobnov E.M."/>
            <person name="James P.J."/>
            <person name="Bagnall N.H."/>
            <person name="Kotze A.C."/>
            <person name="Gibbs R.A."/>
            <person name="Richards S."/>
            <person name="Batterham P."/>
            <person name="Gasser R.B."/>
        </authorList>
    </citation>
    <scope>NUCLEOTIDE SEQUENCE [LARGE SCALE GENOMIC DNA]</scope>
    <source>
        <strain evidence="2 3">LS</strain>
        <tissue evidence="2">Full body</tissue>
    </source>
</reference>
<sequence length="268" mass="31455">MNALTMLLYNIILLDDVNFVEHFCIFATHFSNLSLFVAVTLMRIKGDRDLKKWLEIIQVLHTKYIDKLQDISADKNVINILILNIIIMMANSLANLVNIGLVCQIDWYFVMQSIFEGYLYTMQHYMIFHHGLLLSYINHCFTKLNNQLQHEEVKQPFANVYYQLSTVMQEVNVTYGPVIFIMLMGVLLLNIIFVSMIMEATKSIPVIEFFVECLYLFTVPTLSCLNTYLYFLICDRIYETTEETKRIILEFVTRAENQEVCNFDKLKN</sequence>
<organism evidence="2 3">
    <name type="scientific">Lucilia cuprina</name>
    <name type="common">Green bottle fly</name>
    <name type="synonym">Australian sheep blowfly</name>
    <dbReference type="NCBI Taxonomy" id="7375"/>
    <lineage>
        <taxon>Eukaryota</taxon>
        <taxon>Metazoa</taxon>
        <taxon>Ecdysozoa</taxon>
        <taxon>Arthropoda</taxon>
        <taxon>Hexapoda</taxon>
        <taxon>Insecta</taxon>
        <taxon>Pterygota</taxon>
        <taxon>Neoptera</taxon>
        <taxon>Endopterygota</taxon>
        <taxon>Diptera</taxon>
        <taxon>Brachycera</taxon>
        <taxon>Muscomorpha</taxon>
        <taxon>Oestroidea</taxon>
        <taxon>Calliphoridae</taxon>
        <taxon>Luciliinae</taxon>
        <taxon>Lucilia</taxon>
    </lineage>
</organism>
<feature type="transmembrane region" description="Helical" evidence="1">
    <location>
        <begin position="77"/>
        <end position="101"/>
    </location>
</feature>
<feature type="transmembrane region" description="Helical" evidence="1">
    <location>
        <begin position="175"/>
        <end position="197"/>
    </location>
</feature>
<keyword evidence="1" id="KW-0472">Membrane</keyword>
<feature type="transmembrane region" description="Helical" evidence="1">
    <location>
        <begin position="209"/>
        <end position="231"/>
    </location>
</feature>
<dbReference type="EMBL" id="JRES01000634">
    <property type="protein sequence ID" value="KNC29762.1"/>
    <property type="molecule type" value="Genomic_DNA"/>
</dbReference>
<proteinExistence type="predicted"/>
<feature type="transmembrane region" description="Helical" evidence="1">
    <location>
        <begin position="20"/>
        <end position="42"/>
    </location>
</feature>
<dbReference type="AlphaFoldDB" id="A0A0L0CBZ9"/>
<evidence type="ECO:0008006" key="4">
    <source>
        <dbReference type="Google" id="ProtNLM"/>
    </source>
</evidence>
<keyword evidence="1" id="KW-1133">Transmembrane helix</keyword>
<comment type="caution">
    <text evidence="2">The sequence shown here is derived from an EMBL/GenBank/DDBJ whole genome shotgun (WGS) entry which is preliminary data.</text>
</comment>
<keyword evidence="3" id="KW-1185">Reference proteome</keyword>
<accession>A0A0L0CBZ9</accession>
<dbReference type="Proteomes" id="UP000037069">
    <property type="component" value="Unassembled WGS sequence"/>
</dbReference>
<name>A0A0L0CBZ9_LUCCU</name>